<feature type="transmembrane region" description="Helical" evidence="10">
    <location>
        <begin position="282"/>
        <end position="307"/>
    </location>
</feature>
<evidence type="ECO:0000256" key="8">
    <source>
        <dbReference type="ARBA" id="ARBA00023170"/>
    </source>
</evidence>
<dbReference type="GO" id="GO:0004984">
    <property type="term" value="F:olfactory receptor activity"/>
    <property type="evidence" value="ECO:0007669"/>
    <property type="project" value="InterPro"/>
</dbReference>
<evidence type="ECO:0000256" key="2">
    <source>
        <dbReference type="ARBA" id="ARBA00022475"/>
    </source>
</evidence>
<comment type="caution">
    <text evidence="11">The sequence shown here is derived from an EMBL/GenBank/DDBJ whole genome shotgun (WGS) entry which is preliminary data.</text>
</comment>
<keyword evidence="3 10" id="KW-0716">Sensory transduction</keyword>
<dbReference type="Pfam" id="PF02949">
    <property type="entry name" value="7tm_6"/>
    <property type="match status" value="1"/>
</dbReference>
<keyword evidence="5 10" id="KW-0552">Olfaction</keyword>
<dbReference type="Proteomes" id="UP001107558">
    <property type="component" value="Chromosome 2"/>
</dbReference>
<comment type="subcellular location">
    <subcellularLocation>
        <location evidence="1 10">Cell membrane</location>
        <topology evidence="1 10">Multi-pass membrane protein</topology>
    </subcellularLocation>
</comment>
<comment type="caution">
    <text evidence="10">Lacks conserved residue(s) required for the propagation of feature annotation.</text>
</comment>
<gene>
    <name evidence="11" type="ORF">PVAND_006311</name>
</gene>
<evidence type="ECO:0000313" key="12">
    <source>
        <dbReference type="Proteomes" id="UP001107558"/>
    </source>
</evidence>
<dbReference type="GO" id="GO:0005886">
    <property type="term" value="C:plasma membrane"/>
    <property type="evidence" value="ECO:0007669"/>
    <property type="project" value="UniProtKB-SubCell"/>
</dbReference>
<evidence type="ECO:0000256" key="5">
    <source>
        <dbReference type="ARBA" id="ARBA00022725"/>
    </source>
</evidence>
<feature type="transmembrane region" description="Helical" evidence="10">
    <location>
        <begin position="173"/>
        <end position="194"/>
    </location>
</feature>
<dbReference type="GO" id="GO:0005549">
    <property type="term" value="F:odorant binding"/>
    <property type="evidence" value="ECO:0007669"/>
    <property type="project" value="InterPro"/>
</dbReference>
<dbReference type="PANTHER" id="PTHR21137:SF35">
    <property type="entry name" value="ODORANT RECEPTOR 19A-RELATED"/>
    <property type="match status" value="1"/>
</dbReference>
<evidence type="ECO:0000256" key="10">
    <source>
        <dbReference type="RuleBase" id="RU351113"/>
    </source>
</evidence>
<organism evidence="11 12">
    <name type="scientific">Polypedilum vanderplanki</name>
    <name type="common">Sleeping chironomid midge</name>
    <dbReference type="NCBI Taxonomy" id="319348"/>
    <lineage>
        <taxon>Eukaryota</taxon>
        <taxon>Metazoa</taxon>
        <taxon>Ecdysozoa</taxon>
        <taxon>Arthropoda</taxon>
        <taxon>Hexapoda</taxon>
        <taxon>Insecta</taxon>
        <taxon>Pterygota</taxon>
        <taxon>Neoptera</taxon>
        <taxon>Endopterygota</taxon>
        <taxon>Diptera</taxon>
        <taxon>Nematocera</taxon>
        <taxon>Chironomoidea</taxon>
        <taxon>Chironomidae</taxon>
        <taxon>Chironominae</taxon>
        <taxon>Polypedilum</taxon>
        <taxon>Polypedilum</taxon>
    </lineage>
</organism>
<name>A0A9J6C3P1_POLVA</name>
<comment type="similarity">
    <text evidence="10">Belongs to the insect chemoreceptor superfamily. Heteromeric odorant receptor channel (TC 1.A.69) family.</text>
</comment>
<dbReference type="OrthoDB" id="7964808at2759"/>
<evidence type="ECO:0000256" key="6">
    <source>
        <dbReference type="ARBA" id="ARBA00022989"/>
    </source>
</evidence>
<dbReference type="InterPro" id="IPR004117">
    <property type="entry name" value="7tm6_olfct_rcpt"/>
</dbReference>
<keyword evidence="8 10" id="KW-0675">Receptor</keyword>
<sequence length="410" mass="47766">MAQLPSEKVKTIRKFKIKLANLIGMENSNGEKFSIRLILIVLFFLLEQIMHFNGLYRNRKNIVNICNSMALFSVALQLAARLIRHIIRDDNQIVENLYTFIMKFYYREETTVNDRPVLMKNLNQSEKILRIFLFVTILTYLTPATTAWILPFFTHEFKLFAPVYLPHTEPNETFGFILNMMIMTLVSCTVTAIFMAGDAYIVFCSLQVVPMADIFVIKLDNFAKKLNNFRNETNLAQPSTSKTSEEINAKFTEKEIKMIQFNAEFIDLLKEFHDYNDYVRHLIVYAEFTFFMAIFFNSFGIGLSVIVMKFYSTPIGISYIYFMTQQVAMPCIIGTMISTQNTKILNELSSFPYYEMSIKSQKIFLQFLLECQNANSFNLPIFGILNMELFTDVIHGAYSYLMYVLNFVKI</sequence>
<feature type="transmembrane region" description="Helical" evidence="10">
    <location>
        <begin position="128"/>
        <end position="153"/>
    </location>
</feature>
<dbReference type="GO" id="GO:0007165">
    <property type="term" value="P:signal transduction"/>
    <property type="evidence" value="ECO:0007669"/>
    <property type="project" value="UniProtKB-KW"/>
</dbReference>
<keyword evidence="4 10" id="KW-0812">Transmembrane</keyword>
<keyword evidence="7 10" id="KW-0472">Membrane</keyword>
<accession>A0A9J6C3P1</accession>
<proteinExistence type="inferred from homology"/>
<feature type="transmembrane region" description="Helical" evidence="10">
    <location>
        <begin position="319"/>
        <end position="337"/>
    </location>
</feature>
<evidence type="ECO:0000313" key="11">
    <source>
        <dbReference type="EMBL" id="KAG5676480.1"/>
    </source>
</evidence>
<keyword evidence="6 10" id="KW-1133">Transmembrane helix</keyword>
<keyword evidence="12" id="KW-1185">Reference proteome</keyword>
<evidence type="ECO:0000256" key="7">
    <source>
        <dbReference type="ARBA" id="ARBA00023136"/>
    </source>
</evidence>
<evidence type="ECO:0000256" key="9">
    <source>
        <dbReference type="ARBA" id="ARBA00023224"/>
    </source>
</evidence>
<dbReference type="EMBL" id="JADBJN010000002">
    <property type="protein sequence ID" value="KAG5676480.1"/>
    <property type="molecule type" value="Genomic_DNA"/>
</dbReference>
<evidence type="ECO:0000256" key="1">
    <source>
        <dbReference type="ARBA" id="ARBA00004651"/>
    </source>
</evidence>
<keyword evidence="2" id="KW-1003">Cell membrane</keyword>
<evidence type="ECO:0000256" key="4">
    <source>
        <dbReference type="ARBA" id="ARBA00022692"/>
    </source>
</evidence>
<evidence type="ECO:0000256" key="3">
    <source>
        <dbReference type="ARBA" id="ARBA00022606"/>
    </source>
</evidence>
<feature type="transmembrane region" description="Helical" evidence="10">
    <location>
        <begin position="33"/>
        <end position="50"/>
    </location>
</feature>
<dbReference type="PANTHER" id="PTHR21137">
    <property type="entry name" value="ODORANT RECEPTOR"/>
    <property type="match status" value="1"/>
</dbReference>
<dbReference type="AlphaFoldDB" id="A0A9J6C3P1"/>
<reference evidence="11" key="1">
    <citation type="submission" date="2021-03" db="EMBL/GenBank/DDBJ databases">
        <title>Chromosome level genome of the anhydrobiotic midge Polypedilum vanderplanki.</title>
        <authorList>
            <person name="Yoshida Y."/>
            <person name="Kikawada T."/>
            <person name="Gusev O."/>
        </authorList>
    </citation>
    <scope>NUCLEOTIDE SEQUENCE</scope>
    <source>
        <strain evidence="11">NIAS01</strain>
        <tissue evidence="11">Whole body or cell culture</tissue>
    </source>
</reference>
<protein>
    <recommendedName>
        <fullName evidence="10">Odorant receptor</fullName>
    </recommendedName>
</protein>
<keyword evidence="9 10" id="KW-0807">Transducer</keyword>